<evidence type="ECO:0000313" key="3">
    <source>
        <dbReference type="EMBL" id="KAJ7713001.1"/>
    </source>
</evidence>
<dbReference type="AlphaFoldDB" id="A0AAD7ME36"/>
<keyword evidence="2" id="KW-0732">Signal</keyword>
<keyword evidence="1" id="KW-0812">Transmembrane</keyword>
<dbReference type="Proteomes" id="UP001215598">
    <property type="component" value="Unassembled WGS sequence"/>
</dbReference>
<dbReference type="PANTHER" id="PTHR35043">
    <property type="entry name" value="TRANSCRIPTION FACTOR DOMAIN-CONTAINING PROTEIN"/>
    <property type="match status" value="1"/>
</dbReference>
<sequence>MLLATRPPPSSDSSIALQMLVAVLLYFIRASRALPTSESPGTPEPDNSADSTRTIPGIVWSCLTTIFACTWIAVHPNLPNSSERESRLANFRRRLWIFTIALIAPEYIIAWAAGQRWNAKRTLEKLHELPLCKDWTITHAFFITMGGFEVVDQSGNRLGILELPGLAILLAEDRLALPLISSADIEDKSKGDTLGKLLVLTQTTWFMAQVVSRAIQHLPITELELTTVAFASLNIIIYIQWWKKPLDVQRPFSLTLRGDVPPSLSSLWRSHTVSSLAMSVDQSSFRGTEATLPTVAGDIHFPRTISPYLNDNHPGAAHDGVDSPGQVGDRLVAVPVLSNGIPACPRDHDELLCSPAGVDTEHSSSRNLDDTSVNQCVDSAIPPAGHPTRIARATRRLSLFSPAAVWHSTSKVVSAFIRADAITEVSKKRFYDAYRRYPFLSELPTFHRGSWITGQYYQASAEILSGSLFGGIHCVAWRFDFPSQWERILWRTISLYITVAPLFLGTVHLVVWIIEQWGRRRMHRGLQRYPLLLKQFLRVLGGISSPVGVFLVILFIIARAATFICAFLLLRDLPPGTLQEVQWLKFIPHV</sequence>
<evidence type="ECO:0000313" key="4">
    <source>
        <dbReference type="Proteomes" id="UP001215598"/>
    </source>
</evidence>
<comment type="caution">
    <text evidence="3">The sequence shown here is derived from an EMBL/GenBank/DDBJ whole genome shotgun (WGS) entry which is preliminary data.</text>
</comment>
<dbReference type="PANTHER" id="PTHR35043:SF7">
    <property type="entry name" value="TRANSCRIPTION FACTOR DOMAIN-CONTAINING PROTEIN"/>
    <property type="match status" value="1"/>
</dbReference>
<proteinExistence type="predicted"/>
<dbReference type="EMBL" id="JARKIB010000353">
    <property type="protein sequence ID" value="KAJ7713001.1"/>
    <property type="molecule type" value="Genomic_DNA"/>
</dbReference>
<organism evidence="3 4">
    <name type="scientific">Mycena metata</name>
    <dbReference type="NCBI Taxonomy" id="1033252"/>
    <lineage>
        <taxon>Eukaryota</taxon>
        <taxon>Fungi</taxon>
        <taxon>Dikarya</taxon>
        <taxon>Basidiomycota</taxon>
        <taxon>Agaricomycotina</taxon>
        <taxon>Agaricomycetes</taxon>
        <taxon>Agaricomycetidae</taxon>
        <taxon>Agaricales</taxon>
        <taxon>Marasmiineae</taxon>
        <taxon>Mycenaceae</taxon>
        <taxon>Mycena</taxon>
    </lineage>
</organism>
<feature type="transmembrane region" description="Helical" evidence="1">
    <location>
        <begin position="57"/>
        <end position="74"/>
    </location>
</feature>
<evidence type="ECO:0000256" key="1">
    <source>
        <dbReference type="SAM" id="Phobius"/>
    </source>
</evidence>
<gene>
    <name evidence="3" type="ORF">B0H16DRAFT_1623151</name>
</gene>
<reference evidence="3" key="1">
    <citation type="submission" date="2023-03" db="EMBL/GenBank/DDBJ databases">
        <title>Massive genome expansion in bonnet fungi (Mycena s.s.) driven by repeated elements and novel gene families across ecological guilds.</title>
        <authorList>
            <consortium name="Lawrence Berkeley National Laboratory"/>
            <person name="Harder C.B."/>
            <person name="Miyauchi S."/>
            <person name="Viragh M."/>
            <person name="Kuo A."/>
            <person name="Thoen E."/>
            <person name="Andreopoulos B."/>
            <person name="Lu D."/>
            <person name="Skrede I."/>
            <person name="Drula E."/>
            <person name="Henrissat B."/>
            <person name="Morin E."/>
            <person name="Kohler A."/>
            <person name="Barry K."/>
            <person name="LaButti K."/>
            <person name="Morin E."/>
            <person name="Salamov A."/>
            <person name="Lipzen A."/>
            <person name="Mereny Z."/>
            <person name="Hegedus B."/>
            <person name="Baldrian P."/>
            <person name="Stursova M."/>
            <person name="Weitz H."/>
            <person name="Taylor A."/>
            <person name="Grigoriev I.V."/>
            <person name="Nagy L.G."/>
            <person name="Martin F."/>
            <person name="Kauserud H."/>
        </authorList>
    </citation>
    <scope>NUCLEOTIDE SEQUENCE</scope>
    <source>
        <strain evidence="3">CBHHK182m</strain>
    </source>
</reference>
<protein>
    <submittedName>
        <fullName evidence="3">Uncharacterized protein</fullName>
    </submittedName>
</protein>
<feature type="transmembrane region" description="Helical" evidence="1">
    <location>
        <begin position="536"/>
        <end position="569"/>
    </location>
</feature>
<keyword evidence="1" id="KW-1133">Transmembrane helix</keyword>
<keyword evidence="4" id="KW-1185">Reference proteome</keyword>
<name>A0AAD7ME36_9AGAR</name>
<feature type="chain" id="PRO_5041968516" evidence="2">
    <location>
        <begin position="34"/>
        <end position="590"/>
    </location>
</feature>
<feature type="transmembrane region" description="Helical" evidence="1">
    <location>
        <begin position="95"/>
        <end position="114"/>
    </location>
</feature>
<keyword evidence="1" id="KW-0472">Membrane</keyword>
<feature type="transmembrane region" description="Helical" evidence="1">
    <location>
        <begin position="493"/>
        <end position="515"/>
    </location>
</feature>
<accession>A0AAD7ME36</accession>
<feature type="signal peptide" evidence="2">
    <location>
        <begin position="1"/>
        <end position="33"/>
    </location>
</feature>
<evidence type="ECO:0000256" key="2">
    <source>
        <dbReference type="SAM" id="SignalP"/>
    </source>
</evidence>